<protein>
    <recommendedName>
        <fullName evidence="3">UDP-N-acetyl-D-mannosamine dehydrogenase</fullName>
        <ecNumber evidence="2">1.1.1.336</ecNumber>
    </recommendedName>
    <alternativeName>
        <fullName evidence="6">UDP-ManNAc 6-dehydrogenase</fullName>
    </alternativeName>
</protein>
<dbReference type="SUPFAM" id="SSF52413">
    <property type="entry name" value="UDP-glucose/GDP-mannose dehydrogenase C-terminal domain"/>
    <property type="match status" value="1"/>
</dbReference>
<dbReference type="Pfam" id="PF03721">
    <property type="entry name" value="UDPG_MGDP_dh_N"/>
    <property type="match status" value="1"/>
</dbReference>
<comment type="catalytic activity">
    <reaction evidence="7">
        <text>UDP-N-acetyl-alpha-D-mannosamine + 2 NAD(+) + H2O = UDP-N-acetyl-alpha-D-mannosaminouronate + 2 NADH + 3 H(+)</text>
        <dbReference type="Rhea" id="RHEA:25780"/>
        <dbReference type="ChEBI" id="CHEBI:15377"/>
        <dbReference type="ChEBI" id="CHEBI:15378"/>
        <dbReference type="ChEBI" id="CHEBI:57540"/>
        <dbReference type="ChEBI" id="CHEBI:57945"/>
        <dbReference type="ChEBI" id="CHEBI:68623"/>
        <dbReference type="ChEBI" id="CHEBI:70731"/>
        <dbReference type="EC" id="1.1.1.336"/>
    </reaction>
</comment>
<evidence type="ECO:0000256" key="6">
    <source>
        <dbReference type="ARBA" id="ARBA00030172"/>
    </source>
</evidence>
<proteinExistence type="inferred from homology"/>
<dbReference type="GO" id="GO:0089714">
    <property type="term" value="F:UDP-N-acetyl-D-mannosamine dehydrogenase activity"/>
    <property type="evidence" value="ECO:0007669"/>
    <property type="project" value="UniProtKB-EC"/>
</dbReference>
<evidence type="ECO:0000256" key="1">
    <source>
        <dbReference type="ARBA" id="ARBA00006601"/>
    </source>
</evidence>
<dbReference type="GO" id="GO:0051287">
    <property type="term" value="F:NAD binding"/>
    <property type="evidence" value="ECO:0007669"/>
    <property type="project" value="InterPro"/>
</dbReference>
<dbReference type="GO" id="GO:0016628">
    <property type="term" value="F:oxidoreductase activity, acting on the CH-CH group of donors, NAD or NADP as acceptor"/>
    <property type="evidence" value="ECO:0007669"/>
    <property type="project" value="InterPro"/>
</dbReference>
<dbReference type="Pfam" id="PF03720">
    <property type="entry name" value="UDPG_MGDP_dh_C"/>
    <property type="match status" value="1"/>
</dbReference>
<dbReference type="EC" id="1.1.1.336" evidence="2"/>
<evidence type="ECO:0000256" key="5">
    <source>
        <dbReference type="ARBA" id="ARBA00023027"/>
    </source>
</evidence>
<comment type="similarity">
    <text evidence="1 8">Belongs to the UDP-glucose/GDP-mannose dehydrogenase family.</text>
</comment>
<dbReference type="InterPro" id="IPR028359">
    <property type="entry name" value="UDP_ManNAc/GlcNAc_DH"/>
</dbReference>
<dbReference type="PANTHER" id="PTHR43491">
    <property type="entry name" value="UDP-N-ACETYL-D-MANNOSAMINE DEHYDROGENASE"/>
    <property type="match status" value="1"/>
</dbReference>
<evidence type="ECO:0000256" key="2">
    <source>
        <dbReference type="ARBA" id="ARBA00012935"/>
    </source>
</evidence>
<evidence type="ECO:0000259" key="9">
    <source>
        <dbReference type="SMART" id="SM00984"/>
    </source>
</evidence>
<dbReference type="STRING" id="890420.SAMN05216226_1443"/>
<dbReference type="GO" id="GO:0000271">
    <property type="term" value="P:polysaccharide biosynthetic process"/>
    <property type="evidence" value="ECO:0007669"/>
    <property type="project" value="InterPro"/>
</dbReference>
<dbReference type="SUPFAM" id="SSF51735">
    <property type="entry name" value="NAD(P)-binding Rossmann-fold domains"/>
    <property type="match status" value="1"/>
</dbReference>
<feature type="domain" description="UDP-glucose/GDP-mannose dehydrogenase C-terminal" evidence="9">
    <location>
        <begin position="311"/>
        <end position="390"/>
    </location>
</feature>
<dbReference type="Gene3D" id="3.40.50.720">
    <property type="entry name" value="NAD(P)-binding Rossmann-like Domain"/>
    <property type="match status" value="2"/>
</dbReference>
<dbReference type="InterPro" id="IPR001732">
    <property type="entry name" value="UDP-Glc/GDP-Man_DH_N"/>
</dbReference>
<dbReference type="PIRSF" id="PIRSF000124">
    <property type="entry name" value="UDPglc_GDPman_dh"/>
    <property type="match status" value="1"/>
</dbReference>
<dbReference type="InterPro" id="IPR036291">
    <property type="entry name" value="NAD(P)-bd_dom_sf"/>
</dbReference>
<dbReference type="InterPro" id="IPR014026">
    <property type="entry name" value="UDP-Glc/GDP-Man_DH_dimer"/>
</dbReference>
<dbReference type="SMART" id="SM00984">
    <property type="entry name" value="UDPG_MGDP_dh_C"/>
    <property type="match status" value="1"/>
</dbReference>
<evidence type="ECO:0000313" key="11">
    <source>
        <dbReference type="Proteomes" id="UP000198856"/>
    </source>
</evidence>
<gene>
    <name evidence="10" type="ORF">SAMN05216226_1443</name>
</gene>
<dbReference type="InterPro" id="IPR014027">
    <property type="entry name" value="UDP-Glc/GDP-Man_DH_C"/>
</dbReference>
<evidence type="ECO:0000256" key="7">
    <source>
        <dbReference type="ARBA" id="ARBA00049130"/>
    </source>
</evidence>
<evidence type="ECO:0000256" key="3">
    <source>
        <dbReference type="ARBA" id="ARBA00016796"/>
    </source>
</evidence>
<sequence length="429" mass="47910">MNIGVIGGGGHVGLPMGIVLADAGFSVTLIDKDEQRLAIIEDGKLPFNEPGGKPQLENALANGRLDTTTNIDATADCDVIFFVIGTPIDEHHNPQMDVLLDVVDDVVDNLTNDQLLIFRSTIYPGTTNLVCEILADKGYTVGEDIYVSFAPERIAQHKAFEEIVGLPQLIGAPDNKSYQRTKEVFDAFLEADCHRLNPTEAELGKLFTNMWRYLTFAAANEFYLITESFATHHDVNVNKILDKTAEDYPRFDVPSPGANVGGPCLTKDGWFLVDNIPFNELVSTAYQINEGMPAQIIDRMADKSPNPNKITILGMTFKANSDDTRNSVSFKMEKQLQMKGYRNVVKVEPNVDEFSNVEDIEDSDWVLLMTPHDEFAEFDAIRSRVDNEDCLYCDIWGLWSGARHHSDNGYFFGYEFDSKTPAVEKEVTQ</sequence>
<dbReference type="SUPFAM" id="SSF48179">
    <property type="entry name" value="6-phosphogluconate dehydrogenase C-terminal domain-like"/>
    <property type="match status" value="1"/>
</dbReference>
<dbReference type="InterPro" id="IPR036220">
    <property type="entry name" value="UDP-Glc/GDP-Man_DH_C_sf"/>
</dbReference>
<evidence type="ECO:0000256" key="8">
    <source>
        <dbReference type="PIRNR" id="PIRNR000124"/>
    </source>
</evidence>
<dbReference type="AlphaFoldDB" id="A0A1G8ZZV5"/>
<organism evidence="10 11">
    <name type="scientific">Halovenus aranensis</name>
    <dbReference type="NCBI Taxonomy" id="890420"/>
    <lineage>
        <taxon>Archaea</taxon>
        <taxon>Methanobacteriati</taxon>
        <taxon>Methanobacteriota</taxon>
        <taxon>Stenosarchaea group</taxon>
        <taxon>Halobacteria</taxon>
        <taxon>Halobacteriales</taxon>
        <taxon>Haloarculaceae</taxon>
        <taxon>Halovenus</taxon>
    </lineage>
</organism>
<dbReference type="EMBL" id="FNFC01000044">
    <property type="protein sequence ID" value="SDK20613.1"/>
    <property type="molecule type" value="Genomic_DNA"/>
</dbReference>
<dbReference type="Proteomes" id="UP000198856">
    <property type="component" value="Unassembled WGS sequence"/>
</dbReference>
<name>A0A1G8ZZV5_9EURY</name>
<dbReference type="InterPro" id="IPR017476">
    <property type="entry name" value="UDP-Glc/GDP-Man"/>
</dbReference>
<dbReference type="NCBIfam" id="TIGR03026">
    <property type="entry name" value="NDP-sugDHase"/>
    <property type="match status" value="1"/>
</dbReference>
<accession>A0A1G8ZZV5</accession>
<dbReference type="RefSeq" id="WP_245683252.1">
    <property type="nucleotide sequence ID" value="NZ_FNFC01000044.1"/>
</dbReference>
<evidence type="ECO:0000313" key="10">
    <source>
        <dbReference type="EMBL" id="SDK20613.1"/>
    </source>
</evidence>
<keyword evidence="4" id="KW-0560">Oxidoreductase</keyword>
<reference evidence="10 11" key="1">
    <citation type="submission" date="2016-10" db="EMBL/GenBank/DDBJ databases">
        <authorList>
            <person name="de Groot N.N."/>
        </authorList>
    </citation>
    <scope>NUCLEOTIDE SEQUENCE [LARGE SCALE GENOMIC DNA]</scope>
    <source>
        <strain evidence="10 11">IBRC-M10015</strain>
    </source>
</reference>
<dbReference type="InterPro" id="IPR008927">
    <property type="entry name" value="6-PGluconate_DH-like_C_sf"/>
</dbReference>
<keyword evidence="5" id="KW-0520">NAD</keyword>
<dbReference type="PIRSF" id="PIRSF500136">
    <property type="entry name" value="UDP_ManNAc_DH"/>
    <property type="match status" value="1"/>
</dbReference>
<dbReference type="PANTHER" id="PTHR43491:SF2">
    <property type="entry name" value="UDP-N-ACETYL-D-MANNOSAMINE DEHYDROGENASE"/>
    <property type="match status" value="1"/>
</dbReference>
<evidence type="ECO:0000256" key="4">
    <source>
        <dbReference type="ARBA" id="ARBA00023002"/>
    </source>
</evidence>
<keyword evidence="11" id="KW-1185">Reference proteome</keyword>
<dbReference type="Pfam" id="PF00984">
    <property type="entry name" value="UDPG_MGDP_dh"/>
    <property type="match status" value="1"/>
</dbReference>